<accession>A0A1I2HBH5</accession>
<organism evidence="3 4">
    <name type="scientific">Actinacidiphila alni</name>
    <dbReference type="NCBI Taxonomy" id="380248"/>
    <lineage>
        <taxon>Bacteria</taxon>
        <taxon>Bacillati</taxon>
        <taxon>Actinomycetota</taxon>
        <taxon>Actinomycetes</taxon>
        <taxon>Kitasatosporales</taxon>
        <taxon>Streptomycetaceae</taxon>
        <taxon>Actinacidiphila</taxon>
    </lineage>
</organism>
<feature type="region of interest" description="Disordered" evidence="1">
    <location>
        <begin position="1"/>
        <end position="153"/>
    </location>
</feature>
<sequence length="174" mass="18308">MTDPRSDGSGADASDMDDFGRGDDVYQPDDSEIREDAGPLEPEDTLDDRGVEDVLDEGYSPPERPLAVEGTGTTAEEQEEGDSLDERLARERPDAPLLPDGDGLGDESDTDGELLDPEAGDRRAGRLTATDQWVKGPTQDGVADDIGIDGGAASAEEAAVHIVDDPEADPDGDL</sequence>
<protein>
    <recommendedName>
        <fullName evidence="2">DUF5709 domain-containing protein</fullName>
    </recommendedName>
</protein>
<feature type="compositionally biased region" description="Basic and acidic residues" evidence="1">
    <location>
        <begin position="84"/>
        <end position="94"/>
    </location>
</feature>
<dbReference type="InterPro" id="IPR043763">
    <property type="entry name" value="DUF5709"/>
</dbReference>
<evidence type="ECO:0000256" key="1">
    <source>
        <dbReference type="SAM" id="MobiDB-lite"/>
    </source>
</evidence>
<evidence type="ECO:0000259" key="2">
    <source>
        <dbReference type="Pfam" id="PF18970"/>
    </source>
</evidence>
<dbReference type="EMBL" id="FONG01000010">
    <property type="protein sequence ID" value="SFF26096.1"/>
    <property type="molecule type" value="Genomic_DNA"/>
</dbReference>
<dbReference type="Proteomes" id="UP000199323">
    <property type="component" value="Unassembled WGS sequence"/>
</dbReference>
<evidence type="ECO:0000313" key="4">
    <source>
        <dbReference type="Proteomes" id="UP000199323"/>
    </source>
</evidence>
<dbReference type="AlphaFoldDB" id="A0A1I2HBH5"/>
<evidence type="ECO:0000313" key="3">
    <source>
        <dbReference type="EMBL" id="SFF26096.1"/>
    </source>
</evidence>
<proteinExistence type="predicted"/>
<dbReference type="STRING" id="380248.SAMN05216251_110168"/>
<feature type="compositionally biased region" description="Acidic residues" evidence="1">
    <location>
        <begin position="103"/>
        <end position="118"/>
    </location>
</feature>
<dbReference type="RefSeq" id="WP_407640677.1">
    <property type="nucleotide sequence ID" value="NZ_FONG01000010.1"/>
</dbReference>
<feature type="domain" description="DUF5709" evidence="2">
    <location>
        <begin position="118"/>
        <end position="165"/>
    </location>
</feature>
<gene>
    <name evidence="3" type="ORF">SAMN05216251_110168</name>
</gene>
<dbReference type="Pfam" id="PF18970">
    <property type="entry name" value="DUF5709"/>
    <property type="match status" value="1"/>
</dbReference>
<reference evidence="3 4" key="1">
    <citation type="submission" date="2016-10" db="EMBL/GenBank/DDBJ databases">
        <authorList>
            <person name="de Groot N.N."/>
        </authorList>
    </citation>
    <scope>NUCLEOTIDE SEQUENCE [LARGE SCALE GENOMIC DNA]</scope>
    <source>
        <strain evidence="3 4">CGMCC 4.3510</strain>
    </source>
</reference>
<name>A0A1I2HBH5_9ACTN</name>
<keyword evidence="4" id="KW-1185">Reference proteome</keyword>